<evidence type="ECO:0000313" key="2">
    <source>
        <dbReference type="Proteomes" id="UP001596410"/>
    </source>
</evidence>
<keyword evidence="2" id="KW-1185">Reference proteome</keyword>
<organism evidence="1 2">
    <name type="scientific">Halobacillus seohaensis</name>
    <dbReference type="NCBI Taxonomy" id="447421"/>
    <lineage>
        <taxon>Bacteria</taxon>
        <taxon>Bacillati</taxon>
        <taxon>Bacillota</taxon>
        <taxon>Bacilli</taxon>
        <taxon>Bacillales</taxon>
        <taxon>Bacillaceae</taxon>
        <taxon>Halobacillus</taxon>
    </lineage>
</organism>
<dbReference type="PROSITE" id="PS51257">
    <property type="entry name" value="PROKAR_LIPOPROTEIN"/>
    <property type="match status" value="1"/>
</dbReference>
<dbReference type="Proteomes" id="UP001596410">
    <property type="component" value="Unassembled WGS sequence"/>
</dbReference>
<protein>
    <submittedName>
        <fullName evidence="1">DUF3221 domain-containing protein</fullName>
    </submittedName>
</protein>
<gene>
    <name evidence="1" type="ORF">ACFQIC_03480</name>
</gene>
<dbReference type="Pfam" id="PF11518">
    <property type="entry name" value="DUF3221"/>
    <property type="match status" value="1"/>
</dbReference>
<evidence type="ECO:0000313" key="1">
    <source>
        <dbReference type="EMBL" id="MFC7060930.1"/>
    </source>
</evidence>
<name>A0ABW2EF13_9BACI</name>
<accession>A0ABW2EF13</accession>
<reference evidence="2" key="1">
    <citation type="journal article" date="2019" name="Int. J. Syst. Evol. Microbiol.">
        <title>The Global Catalogue of Microorganisms (GCM) 10K type strain sequencing project: providing services to taxonomists for standard genome sequencing and annotation.</title>
        <authorList>
            <consortium name="The Broad Institute Genomics Platform"/>
            <consortium name="The Broad Institute Genome Sequencing Center for Infectious Disease"/>
            <person name="Wu L."/>
            <person name="Ma J."/>
        </authorList>
    </citation>
    <scope>NUCLEOTIDE SEQUENCE [LARGE SCALE GENOMIC DNA]</scope>
    <source>
        <strain evidence="2">CGMCC 4.1621</strain>
    </source>
</reference>
<dbReference type="EMBL" id="JBHSZV010000010">
    <property type="protein sequence ID" value="MFC7060930.1"/>
    <property type="molecule type" value="Genomic_DNA"/>
</dbReference>
<proteinExistence type="predicted"/>
<dbReference type="RefSeq" id="WP_204708720.1">
    <property type="nucleotide sequence ID" value="NZ_JBHSZV010000010.1"/>
</dbReference>
<dbReference type="InterPro" id="IPR021598">
    <property type="entry name" value="DUF3221"/>
</dbReference>
<comment type="caution">
    <text evidence="1">The sequence shown here is derived from an EMBL/GenBank/DDBJ whole genome shotgun (WGS) entry which is preliminary data.</text>
</comment>
<sequence>MKKWMLVLLLFGVACGKTEVDEGSEDAGTHPEEESEEMNSFSGYVMDQHENRILVVNTIENEGGSPIWVSGVDQGMWIGKKVEVRIAGQVAESYPMQGEAKDVQVVESPSPEGASLTESQVLAKALAGIDRSNALAVESLTYEAEDDHWTVKLRSTVTESGSEKVIISDKLPD</sequence>